<dbReference type="EMBL" id="ARZY01000003">
    <property type="protein sequence ID" value="EWH11772.1"/>
    <property type="molecule type" value="Genomic_DNA"/>
</dbReference>
<proteinExistence type="predicted"/>
<feature type="transmembrane region" description="Helical" evidence="1">
    <location>
        <begin position="337"/>
        <end position="358"/>
    </location>
</feature>
<gene>
    <name evidence="2" type="ORF">DS2_03075</name>
</gene>
<keyword evidence="1" id="KW-0812">Transmembrane</keyword>
<dbReference type="STRING" id="1328313.DS2_03075"/>
<keyword evidence="1" id="KW-0472">Membrane</keyword>
<dbReference type="PANTHER" id="PTHR34219">
    <property type="entry name" value="IRON-REGULATED INNER MEMBRANE PROTEIN-RELATED"/>
    <property type="match status" value="1"/>
</dbReference>
<protein>
    <submittedName>
        <fullName evidence="2">Iron-regulated membrane protein</fullName>
    </submittedName>
</protein>
<evidence type="ECO:0000256" key="1">
    <source>
        <dbReference type="SAM" id="Phobius"/>
    </source>
</evidence>
<dbReference type="Proteomes" id="UP000019276">
    <property type="component" value="Unassembled WGS sequence"/>
</dbReference>
<evidence type="ECO:0000313" key="3">
    <source>
        <dbReference type="Proteomes" id="UP000019276"/>
    </source>
</evidence>
<keyword evidence="3" id="KW-1185">Reference proteome</keyword>
<name>W7QRX9_9ALTE</name>
<feature type="transmembrane region" description="Helical" evidence="1">
    <location>
        <begin position="16"/>
        <end position="39"/>
    </location>
</feature>
<dbReference type="Pfam" id="PF03929">
    <property type="entry name" value="PepSY_TM"/>
    <property type="match status" value="1"/>
</dbReference>
<feature type="transmembrane region" description="Helical" evidence="1">
    <location>
        <begin position="145"/>
        <end position="164"/>
    </location>
</feature>
<dbReference type="InterPro" id="IPR005625">
    <property type="entry name" value="PepSY-ass_TM"/>
</dbReference>
<feature type="transmembrane region" description="Helical" evidence="1">
    <location>
        <begin position="185"/>
        <end position="206"/>
    </location>
</feature>
<dbReference type="eggNOG" id="COG3182">
    <property type="taxonomic scope" value="Bacteria"/>
</dbReference>
<accession>W7QRX9</accession>
<dbReference type="AlphaFoldDB" id="W7QRX9"/>
<comment type="caution">
    <text evidence="2">The sequence shown here is derived from an EMBL/GenBank/DDBJ whole genome shotgun (WGS) entry which is preliminary data.</text>
</comment>
<keyword evidence="1" id="KW-1133">Transmembrane helix</keyword>
<organism evidence="2 3">
    <name type="scientific">Catenovulum agarivorans DS-2</name>
    <dbReference type="NCBI Taxonomy" id="1328313"/>
    <lineage>
        <taxon>Bacteria</taxon>
        <taxon>Pseudomonadati</taxon>
        <taxon>Pseudomonadota</taxon>
        <taxon>Gammaproteobacteria</taxon>
        <taxon>Alteromonadales</taxon>
        <taxon>Alteromonadaceae</taxon>
        <taxon>Catenovulum</taxon>
    </lineage>
</organism>
<reference evidence="2 3" key="1">
    <citation type="journal article" date="2014" name="Genome Announc.">
        <title>Draft Genome Sequence of the Agar-Degrading Bacterium Catenovulum sp. Strain DS-2, Isolated from Intestines of Haliotis diversicolor.</title>
        <authorList>
            <person name="Shan D."/>
            <person name="Li X."/>
            <person name="Gu Z."/>
            <person name="Wei G."/>
            <person name="Gao Z."/>
            <person name="Shao Z."/>
        </authorList>
    </citation>
    <scope>NUCLEOTIDE SEQUENCE [LARGE SCALE GENOMIC DNA]</scope>
    <source>
        <strain evidence="2 3">DS-2</strain>
    </source>
</reference>
<sequence length="363" mass="42166">MAGVVLHKNFFRQIHLALACCVCVFLIVLSVTGALLVYAKDIQAWWSPHYWLVEPPNKSQLIDYDQLLENAEKAYSQPVSYLSIESQRDKAWQGRFLDGKYFNVNPYTAQVLVIYDYTDTLYGFTLYLHRWLLWQQADDYPLRNLVSTAVLLFIILCLVGLYLWAKPAKRLKRLRIKPHKNKRIFYYQLHSVIGVYLTIPLVLIAFSGLTFNWSKQTSAVIEFITRGPIEARAASPQVTTAESNRQLSWQKAISQAMQSMPDAQLQRIYFAKPDEQVVMLRVKNPGEFHPYSYIWFNQLTGEVLQTQNASIANVTTQIWNFRYPFHIGNFAGPLLQFFWFILGLSPLLFVFTGGYLFIKRKCF</sequence>
<evidence type="ECO:0000313" key="2">
    <source>
        <dbReference type="EMBL" id="EWH11772.1"/>
    </source>
</evidence>